<evidence type="ECO:0000313" key="2">
    <source>
        <dbReference type="Proteomes" id="UP000474802"/>
    </source>
</evidence>
<reference evidence="1 2" key="2">
    <citation type="submission" date="2020-03" db="EMBL/GenBank/DDBJ databases">
        <title>Devosia chinhatensis sp. nov., isolated from a hexachlorocyclohexane (HCH) dump site in India.</title>
        <authorList>
            <person name="Kumar M."/>
            <person name="Lal R."/>
        </authorList>
    </citation>
    <scope>NUCLEOTIDE SEQUENCE [LARGE SCALE GENOMIC DNA]</scope>
    <source>
        <strain evidence="1 2">H239</strain>
    </source>
</reference>
<dbReference type="AlphaFoldDB" id="A0A6M1SCS1"/>
<dbReference type="Proteomes" id="UP000474802">
    <property type="component" value="Unassembled WGS sequence"/>
</dbReference>
<evidence type="ECO:0000313" key="1">
    <source>
        <dbReference type="EMBL" id="NGP17709.1"/>
    </source>
</evidence>
<organism evidence="1 2">
    <name type="scientific">Devosia aurantiaca</name>
    <dbReference type="NCBI Taxonomy" id="2714858"/>
    <lineage>
        <taxon>Bacteria</taxon>
        <taxon>Pseudomonadati</taxon>
        <taxon>Pseudomonadota</taxon>
        <taxon>Alphaproteobacteria</taxon>
        <taxon>Hyphomicrobiales</taxon>
        <taxon>Devosiaceae</taxon>
        <taxon>Devosia</taxon>
    </lineage>
</organism>
<comment type="caution">
    <text evidence="1">The sequence shown here is derived from an EMBL/GenBank/DDBJ whole genome shotgun (WGS) entry which is preliminary data.</text>
</comment>
<accession>A0A6M1SCS1</accession>
<keyword evidence="2" id="KW-1185">Reference proteome</keyword>
<reference evidence="1 2" key="1">
    <citation type="submission" date="2020-02" db="EMBL/GenBank/DDBJ databases">
        <authorList>
            <person name="Khan S.A."/>
            <person name="Jeon C.O."/>
            <person name="Chun B.H."/>
        </authorList>
    </citation>
    <scope>NUCLEOTIDE SEQUENCE [LARGE SCALE GENOMIC DNA]</scope>
    <source>
        <strain evidence="1 2">H239</strain>
    </source>
</reference>
<gene>
    <name evidence="1" type="ORF">G5575_08550</name>
</gene>
<proteinExistence type="predicted"/>
<dbReference type="RefSeq" id="WP_164533968.1">
    <property type="nucleotide sequence ID" value="NZ_JAALFG010000002.1"/>
</dbReference>
<sequence length="135" mass="14114">MALATGRTGSFAVDVWSQNYQTEIAAVHSGVRCDSLGCIVETPDYSIAIVANAAAFAEDCGAHDLVIARVYAPENCNPDGVYIGPSELLRRSALAALGHKCRAVRRSPGYPQFYPALASFATVTPAAAISAPPTT</sequence>
<protein>
    <submittedName>
        <fullName evidence="1">Uncharacterized protein</fullName>
    </submittedName>
</protein>
<name>A0A6M1SCS1_9HYPH</name>
<dbReference type="EMBL" id="JAALFG010000002">
    <property type="protein sequence ID" value="NGP17709.1"/>
    <property type="molecule type" value="Genomic_DNA"/>
</dbReference>